<reference evidence="2" key="1">
    <citation type="submission" date="2021-02" db="EMBL/GenBank/DDBJ databases">
        <authorList>
            <person name="Dougan E. K."/>
            <person name="Rhodes N."/>
            <person name="Thang M."/>
            <person name="Chan C."/>
        </authorList>
    </citation>
    <scope>NUCLEOTIDE SEQUENCE</scope>
</reference>
<dbReference type="EMBL" id="CAJNNV010028143">
    <property type="protein sequence ID" value="CAE8623276.1"/>
    <property type="molecule type" value="Genomic_DNA"/>
</dbReference>
<evidence type="ECO:0000313" key="3">
    <source>
        <dbReference type="Proteomes" id="UP000654075"/>
    </source>
</evidence>
<feature type="region of interest" description="Disordered" evidence="1">
    <location>
        <begin position="1"/>
        <end position="24"/>
    </location>
</feature>
<name>A0A813GAQ0_POLGL</name>
<evidence type="ECO:0000256" key="1">
    <source>
        <dbReference type="SAM" id="MobiDB-lite"/>
    </source>
</evidence>
<gene>
    <name evidence="2" type="ORF">PGLA1383_LOCUS40571</name>
</gene>
<feature type="region of interest" description="Disordered" evidence="1">
    <location>
        <begin position="170"/>
        <end position="198"/>
    </location>
</feature>
<evidence type="ECO:0000313" key="2">
    <source>
        <dbReference type="EMBL" id="CAE8623276.1"/>
    </source>
</evidence>
<accession>A0A813GAQ0</accession>
<comment type="caution">
    <text evidence="2">The sequence shown here is derived from an EMBL/GenBank/DDBJ whole genome shotgun (WGS) entry which is preliminary data.</text>
</comment>
<protein>
    <submittedName>
        <fullName evidence="2">Uncharacterized protein</fullName>
    </submittedName>
</protein>
<dbReference type="AlphaFoldDB" id="A0A813GAQ0"/>
<dbReference type="Proteomes" id="UP000654075">
    <property type="component" value="Unassembled WGS sequence"/>
</dbReference>
<proteinExistence type="predicted"/>
<organism evidence="2 3">
    <name type="scientific">Polarella glacialis</name>
    <name type="common">Dinoflagellate</name>
    <dbReference type="NCBI Taxonomy" id="89957"/>
    <lineage>
        <taxon>Eukaryota</taxon>
        <taxon>Sar</taxon>
        <taxon>Alveolata</taxon>
        <taxon>Dinophyceae</taxon>
        <taxon>Suessiales</taxon>
        <taxon>Suessiaceae</taxon>
        <taxon>Polarella</taxon>
    </lineage>
</organism>
<keyword evidence="3" id="KW-1185">Reference proteome</keyword>
<feature type="non-terminal residue" evidence="2">
    <location>
        <position position="1"/>
    </location>
</feature>
<dbReference type="OMA" id="CYIEPLE"/>
<sequence>SLLTMTKRGAGDSEGPAESKKPAAVQLLSSPAASFSFDDPGEVLHGAWKSEKGTCSIGKDPVTARLCYIEPLEEGQRIHGWLDLVAGEKSLWQGTLALLEAGKGPWYGPSFGPAPEVVGDIQVKLIPGTTPKALETRIRMADDEEPEWSPPTTFHLQEGVAVAPMAKPNLDNILPMTQNDPGVQEEEKEAGEQKRVKR</sequence>
<dbReference type="OrthoDB" id="441371at2759"/>